<accession>A0A426FTY9</accession>
<dbReference type="PROSITE" id="PS01050">
    <property type="entry name" value="YJEF_C_2"/>
    <property type="match status" value="1"/>
</dbReference>
<keyword evidence="5" id="KW-0456">Lyase</keyword>
<dbReference type="GO" id="GO:0005524">
    <property type="term" value="F:ATP binding"/>
    <property type="evidence" value="ECO:0007669"/>
    <property type="project" value="UniProtKB-KW"/>
</dbReference>
<dbReference type="OrthoDB" id="9806925at2"/>
<evidence type="ECO:0000256" key="6">
    <source>
        <dbReference type="SAM" id="MobiDB-lite"/>
    </source>
</evidence>
<evidence type="ECO:0000256" key="5">
    <source>
        <dbReference type="ARBA" id="ARBA00023239"/>
    </source>
</evidence>
<sequence length="350" mass="35974">MEAEAAGAGGTERNVRAGDAPWSDDAPWPDDDFWPDEDDDARSPGRARPLDVALSEAYGTVEDSTGTAAASMLSSVLYAGVDADLDPEAELDDDFAGAETGTDDDFGDGLPEDGGPAPLMADDDGLEPLIVDYPDDDDLLLPEEIARQAALDVAEAPFDDFAAPSAADPSWGEYGDGDDGYVSAAPEDEPVVEEVPAVEVARIMTPHPLEAARLLGVPVSVVQTDRLGSALQLAHAFDAVVVFKGAGTVVATPDGRYAINTSGHPVLATAGTGDVLAGTIGALLAGLLRAQCPPAEAAWQAACGGVWLHGRAGERVAAQFGPRGVPASALPRQYPAIMGALARLRPTLPG</sequence>
<dbReference type="Gene3D" id="3.40.1190.20">
    <property type="match status" value="1"/>
</dbReference>
<protein>
    <submittedName>
        <fullName evidence="8">NAD(P)H-hydrate dehydratase</fullName>
    </submittedName>
</protein>
<dbReference type="GO" id="GO:0052855">
    <property type="term" value="F:ADP-dependent NAD(P)H-hydrate dehydratase activity"/>
    <property type="evidence" value="ECO:0007669"/>
    <property type="project" value="TreeGrafter"/>
</dbReference>
<dbReference type="PANTHER" id="PTHR12592">
    <property type="entry name" value="ATP-DEPENDENT (S)-NAD(P)H-HYDRATE DEHYDRATASE FAMILY MEMBER"/>
    <property type="match status" value="1"/>
</dbReference>
<evidence type="ECO:0000259" key="7">
    <source>
        <dbReference type="PROSITE" id="PS51383"/>
    </source>
</evidence>
<feature type="compositionally biased region" description="Acidic residues" evidence="6">
    <location>
        <begin position="27"/>
        <end position="40"/>
    </location>
</feature>
<comment type="caution">
    <text evidence="8">The sequence shown here is derived from an EMBL/GenBank/DDBJ whole genome shotgun (WGS) entry which is preliminary data.</text>
</comment>
<keyword evidence="1" id="KW-0547">Nucleotide-binding</keyword>
<dbReference type="GO" id="GO:0110051">
    <property type="term" value="P:metabolite repair"/>
    <property type="evidence" value="ECO:0007669"/>
    <property type="project" value="TreeGrafter"/>
</dbReference>
<dbReference type="AlphaFoldDB" id="A0A426FTY9"/>
<name>A0A426FTY9_9BURK</name>
<gene>
    <name evidence="8" type="ORF">EHV23_07570</name>
</gene>
<dbReference type="GO" id="GO:0052856">
    <property type="term" value="F:NAD(P)HX epimerase activity"/>
    <property type="evidence" value="ECO:0007669"/>
    <property type="project" value="TreeGrafter"/>
</dbReference>
<feature type="compositionally biased region" description="Acidic residues" evidence="6">
    <location>
        <begin position="88"/>
        <end position="111"/>
    </location>
</feature>
<keyword evidence="9" id="KW-1185">Reference proteome</keyword>
<dbReference type="InterPro" id="IPR029056">
    <property type="entry name" value="Ribokinase-like"/>
</dbReference>
<proteinExistence type="predicted"/>
<evidence type="ECO:0000256" key="3">
    <source>
        <dbReference type="ARBA" id="ARBA00022857"/>
    </source>
</evidence>
<dbReference type="InterPro" id="IPR017953">
    <property type="entry name" value="Carbohydrate_kinase_pred_CS"/>
</dbReference>
<evidence type="ECO:0000256" key="1">
    <source>
        <dbReference type="ARBA" id="ARBA00022741"/>
    </source>
</evidence>
<keyword evidence="3" id="KW-0521">NADP</keyword>
<dbReference type="SUPFAM" id="SSF53613">
    <property type="entry name" value="Ribokinase-like"/>
    <property type="match status" value="1"/>
</dbReference>
<evidence type="ECO:0000256" key="4">
    <source>
        <dbReference type="ARBA" id="ARBA00023027"/>
    </source>
</evidence>
<keyword evidence="2" id="KW-0067">ATP-binding</keyword>
<dbReference type="EMBL" id="RRUE01000001">
    <property type="protein sequence ID" value="RRN46173.1"/>
    <property type="molecule type" value="Genomic_DNA"/>
</dbReference>
<feature type="region of interest" description="Disordered" evidence="6">
    <location>
        <begin position="88"/>
        <end position="119"/>
    </location>
</feature>
<reference evidence="8 9" key="1">
    <citation type="submission" date="2018-11" db="EMBL/GenBank/DDBJ databases">
        <title>Genome sequencing of Lautropia sp. KCOM 2505 (= ChDC F240).</title>
        <authorList>
            <person name="Kook J.-K."/>
            <person name="Park S.-N."/>
            <person name="Lim Y.K."/>
        </authorList>
    </citation>
    <scope>NUCLEOTIDE SEQUENCE [LARGE SCALE GENOMIC DNA]</scope>
    <source>
        <strain evidence="8 9">KCOM 2505</strain>
    </source>
</reference>
<dbReference type="PROSITE" id="PS51383">
    <property type="entry name" value="YJEF_C_3"/>
    <property type="match status" value="1"/>
</dbReference>
<dbReference type="PANTHER" id="PTHR12592:SF0">
    <property type="entry name" value="ATP-DEPENDENT (S)-NAD(P)H-HYDRATE DEHYDRATASE"/>
    <property type="match status" value="1"/>
</dbReference>
<dbReference type="Proteomes" id="UP000270261">
    <property type="component" value="Unassembled WGS sequence"/>
</dbReference>
<evidence type="ECO:0000313" key="8">
    <source>
        <dbReference type="EMBL" id="RRN46173.1"/>
    </source>
</evidence>
<organism evidence="8 9">
    <name type="scientific">Lautropia dentalis</name>
    <dbReference type="NCBI Taxonomy" id="2490857"/>
    <lineage>
        <taxon>Bacteria</taxon>
        <taxon>Pseudomonadati</taxon>
        <taxon>Pseudomonadota</taxon>
        <taxon>Betaproteobacteria</taxon>
        <taxon>Burkholderiales</taxon>
        <taxon>Burkholderiaceae</taxon>
        <taxon>Lautropia</taxon>
    </lineage>
</organism>
<evidence type="ECO:0000313" key="9">
    <source>
        <dbReference type="Proteomes" id="UP000270261"/>
    </source>
</evidence>
<feature type="region of interest" description="Disordered" evidence="6">
    <location>
        <begin position="1"/>
        <end position="48"/>
    </location>
</feature>
<evidence type="ECO:0000256" key="2">
    <source>
        <dbReference type="ARBA" id="ARBA00022840"/>
    </source>
</evidence>
<keyword evidence="4" id="KW-0520">NAD</keyword>
<dbReference type="CDD" id="cd01171">
    <property type="entry name" value="YXKO-related"/>
    <property type="match status" value="1"/>
</dbReference>
<feature type="domain" description="YjeF C-terminal" evidence="7">
    <location>
        <begin position="203"/>
        <end position="341"/>
    </location>
</feature>
<dbReference type="InterPro" id="IPR000631">
    <property type="entry name" value="CARKD"/>
</dbReference>
<dbReference type="Pfam" id="PF01256">
    <property type="entry name" value="Carb_kinase"/>
    <property type="match status" value="1"/>
</dbReference>